<proteinExistence type="predicted"/>
<evidence type="ECO:0000259" key="1">
    <source>
        <dbReference type="Pfam" id="PF03992"/>
    </source>
</evidence>
<evidence type="ECO:0000313" key="2">
    <source>
        <dbReference type="EMBL" id="KAB0565604.1"/>
    </source>
</evidence>
<dbReference type="EMBL" id="VZPE01000016">
    <property type="protein sequence ID" value="KAB0565604.1"/>
    <property type="molecule type" value="Genomic_DNA"/>
</dbReference>
<name>A0A643ET89_9HYPH</name>
<sequence>MRTKRDEPTFHEAFLHRDPESENRFLLHETWEDFDDAVNVQLQRAYREVWHDALPTLLTKDRDITFWTPIRADRSFP</sequence>
<dbReference type="SUPFAM" id="SSF54909">
    <property type="entry name" value="Dimeric alpha+beta barrel"/>
    <property type="match status" value="1"/>
</dbReference>
<dbReference type="InterPro" id="IPR011008">
    <property type="entry name" value="Dimeric_a/b-barrel"/>
</dbReference>
<accession>A0A643ET89</accession>
<dbReference type="Gene3D" id="3.30.70.100">
    <property type="match status" value="1"/>
</dbReference>
<feature type="domain" description="ABM" evidence="1">
    <location>
        <begin position="4"/>
        <end position="37"/>
    </location>
</feature>
<dbReference type="AlphaFoldDB" id="A0A643ET89"/>
<protein>
    <recommendedName>
        <fullName evidence="1">ABM domain-containing protein</fullName>
    </recommendedName>
</protein>
<dbReference type="Pfam" id="PF03992">
    <property type="entry name" value="ABM"/>
    <property type="match status" value="1"/>
</dbReference>
<comment type="caution">
    <text evidence="2">The sequence shown here is derived from an EMBL/GenBank/DDBJ whole genome shotgun (WGS) entry which is preliminary data.</text>
</comment>
<dbReference type="InterPro" id="IPR007138">
    <property type="entry name" value="ABM_dom"/>
</dbReference>
<gene>
    <name evidence="2" type="ORF">F7Q93_23100</name>
</gene>
<organism evidence="2">
    <name type="scientific">Brucella pituitosa</name>
    <dbReference type="NCBI Taxonomy" id="571256"/>
    <lineage>
        <taxon>Bacteria</taxon>
        <taxon>Pseudomonadati</taxon>
        <taxon>Pseudomonadota</taxon>
        <taxon>Alphaproteobacteria</taxon>
        <taxon>Hyphomicrobiales</taxon>
        <taxon>Brucellaceae</taxon>
        <taxon>Brucella/Ochrobactrum group</taxon>
        <taxon>Brucella</taxon>
    </lineage>
</organism>
<reference evidence="2" key="1">
    <citation type="submission" date="2019-09" db="EMBL/GenBank/DDBJ databases">
        <title>Draft genome sequences of 48 bacterial type strains from the CCUG.</title>
        <authorList>
            <person name="Tunovic T."/>
            <person name="Pineiro-Iglesias B."/>
            <person name="Unosson C."/>
            <person name="Inganas E."/>
            <person name="Ohlen M."/>
            <person name="Cardew S."/>
            <person name="Jensie-Markopoulos S."/>
            <person name="Salva-Serra F."/>
            <person name="Jaen-Luchoro D."/>
            <person name="Karlsson R."/>
            <person name="Svensson-Stadler L."/>
            <person name="Chun J."/>
            <person name="Moore E."/>
        </authorList>
    </citation>
    <scope>NUCLEOTIDE SEQUENCE</scope>
    <source>
        <strain evidence="2">CCUG 50899</strain>
    </source>
</reference>